<dbReference type="InterPro" id="IPR051251">
    <property type="entry name" value="STK_FNIP-Repeat"/>
</dbReference>
<evidence type="ECO:0000256" key="1">
    <source>
        <dbReference type="ARBA" id="ARBA00025754"/>
    </source>
</evidence>
<dbReference type="SUPFAM" id="SSF56112">
    <property type="entry name" value="Protein kinase-like (PK-like)"/>
    <property type="match status" value="2"/>
</dbReference>
<dbReference type="InterPro" id="IPR008271">
    <property type="entry name" value="Ser/Thr_kinase_AS"/>
</dbReference>
<dbReference type="STRING" id="670386.D3AX89"/>
<gene>
    <name evidence="3" type="ORF">PPL_00720</name>
</gene>
<organism evidence="3 4">
    <name type="scientific">Heterostelium pallidum (strain ATCC 26659 / Pp 5 / PN500)</name>
    <name type="common">Cellular slime mold</name>
    <name type="synonym">Polysphondylium pallidum</name>
    <dbReference type="NCBI Taxonomy" id="670386"/>
    <lineage>
        <taxon>Eukaryota</taxon>
        <taxon>Amoebozoa</taxon>
        <taxon>Evosea</taxon>
        <taxon>Eumycetozoa</taxon>
        <taxon>Dictyostelia</taxon>
        <taxon>Acytosteliales</taxon>
        <taxon>Acytosteliaceae</taxon>
        <taxon>Heterostelium</taxon>
    </lineage>
</organism>
<comment type="caution">
    <text evidence="3">The sequence shown here is derived from an EMBL/GenBank/DDBJ whole genome shotgun (WGS) entry which is preliminary data.</text>
</comment>
<proteinExistence type="inferred from homology"/>
<dbReference type="RefSeq" id="XP_020438263.1">
    <property type="nucleotide sequence ID" value="XM_020571740.1"/>
</dbReference>
<dbReference type="PANTHER" id="PTHR32134">
    <property type="entry name" value="FNIP REPEAT-CONTAINING PROTEIN"/>
    <property type="match status" value="1"/>
</dbReference>
<dbReference type="EMBL" id="ADBJ01000003">
    <property type="protein sequence ID" value="EFA86158.1"/>
    <property type="molecule type" value="Genomic_DNA"/>
</dbReference>
<dbReference type="Gene3D" id="1.10.510.10">
    <property type="entry name" value="Transferase(Phosphotransferase) domain 1"/>
    <property type="match status" value="2"/>
</dbReference>
<dbReference type="PANTHER" id="PTHR32134:SF13">
    <property type="entry name" value="FNIP REPEAT-CONTAINING PROTEIN"/>
    <property type="match status" value="1"/>
</dbReference>
<dbReference type="InterPro" id="IPR032675">
    <property type="entry name" value="LRR_dom_sf"/>
</dbReference>
<dbReference type="InterPro" id="IPR000719">
    <property type="entry name" value="Prot_kinase_dom"/>
</dbReference>
<dbReference type="GO" id="GO:0005524">
    <property type="term" value="F:ATP binding"/>
    <property type="evidence" value="ECO:0007669"/>
    <property type="project" value="InterPro"/>
</dbReference>
<accession>D3AX89</accession>
<name>D3AX89_HETP5</name>
<dbReference type="Pfam" id="PF00069">
    <property type="entry name" value="Pkinase"/>
    <property type="match status" value="1"/>
</dbReference>
<evidence type="ECO:0000313" key="4">
    <source>
        <dbReference type="Proteomes" id="UP000001396"/>
    </source>
</evidence>
<evidence type="ECO:0000313" key="3">
    <source>
        <dbReference type="EMBL" id="EFA86158.1"/>
    </source>
</evidence>
<dbReference type="InterPro" id="IPR011009">
    <property type="entry name" value="Kinase-like_dom_sf"/>
</dbReference>
<dbReference type="PROSITE" id="PS00108">
    <property type="entry name" value="PROTEIN_KINASE_ST"/>
    <property type="match status" value="1"/>
</dbReference>
<dbReference type="Gene3D" id="3.80.10.10">
    <property type="entry name" value="Ribonuclease Inhibitor"/>
    <property type="match status" value="2"/>
</dbReference>
<protein>
    <recommendedName>
        <fullName evidence="2">Protein kinase domain-containing protein</fullName>
    </recommendedName>
</protein>
<dbReference type="PROSITE" id="PS50011">
    <property type="entry name" value="PROTEIN_KINASE_DOM"/>
    <property type="match status" value="1"/>
</dbReference>
<sequence length="1208" mass="139757">MNSYKYSYISYTTLLECNISASNNDNDNEKKNDNNNNNIKIKNNIDSDLFVIISGSKQGLKYPDTLECVHIPVGQETNLRLDTQTFEDLTFKIFRTFDNTLVFEPITLQHRLYSIEIRSNPNDDPNQIVPTPFTAIAENKSYKLYHLSNVDYYYYVSHYKTIENTKYFLVINGKDNTLYLLKKYNYKDSPSLEVSVKNELKYWEQAKNYLKSQEIDSFMGFYHDERKSKYIIITEFENMNILQFYEFYQSYNNFRFVHKKNEYIPEPTVWSLIEQFLNILHALESLNIAHCNINESTVFVKRNNQISIQNFEYSVDTSVKTKSLFDLGSDDDFSNQNNDNSTDQINIKVSDGKVDILGFWKIFKKLFSLIYLDKESYSSELLVLVEGIQSGKTEPKITDLQSIPIEPNTLPDGILDVVFGYLYNQPFKLGALPNSITSIKFGEDFNQPLPEGVLPVSLENLVFGDNFNQPLKPRELPPFVQNLKFGRNFNQPIVEKNTLPQSLRSLKFGENFSQRLANLPEDLNQLELGEEYNLQMAELPESIKTLRGVSGQLNEWVRIPDSVTSLTFGRHFNQPILKGMLPVSLIYLEFGYHFNSTIHPHSLPDRLEVLNFGYCFNQPIDILPANLVKMKLGDSFNQHITEVLPNTIKSLSFGSKYVKTLPTLPDSLQRLHLGNKYPHQIKSSVLPQNLNSLTKGDKEYSKYIQAFKKNDIDYHFPVDNSEEEFKVLELSINNTDYDLIIFIKSHIKKNRITSTNLYLFNRNSLHNIYILDPAGDGFISQISIIKFTDKILISNIFDFPKLEPCRITLSVKDSFSFGIYNQNKTHLKFPVDQILSSDELKYLTKLYWNEKNFYNVFQFRAGSNTSHLLMDVNSHQLFVCKSLKLQPNTSIQQFLLEIKALQSLKGNSHFVQYESHVHIPEKNKLIIMTKYCNGGDLSLIHKSMSNWNMMVSNQVLKNKRSFYFSEENLWSYAKQLAIILYHMRAANGGILHNDIKLANLLLENNKLVVADFGCSKFLQPVDLSDLYNDNHISFENLSTLEENTTPTSNTSCERKTLPSVESISKANGCSRGTIYYQAPETINRIREMRQYGIASELYSIGSVLHNLTSLQNKSYRTMFETDKTDVHISKIVYSGQLIRLIKRLLSIKPEERGTLEEFYNSSQTNLATPPMNQKSKKKRNNFKFDKYLMLMKKQIGDTQIGPYHIQLC</sequence>
<reference evidence="3 4" key="1">
    <citation type="journal article" date="2011" name="Genome Res.">
        <title>Phylogeny-wide analysis of social amoeba genomes highlights ancient origins for complex intercellular communication.</title>
        <authorList>
            <person name="Heidel A.J."/>
            <person name="Lawal H.M."/>
            <person name="Felder M."/>
            <person name="Schilde C."/>
            <person name="Helps N.R."/>
            <person name="Tunggal B."/>
            <person name="Rivero F."/>
            <person name="John U."/>
            <person name="Schleicher M."/>
            <person name="Eichinger L."/>
            <person name="Platzer M."/>
            <person name="Noegel A.A."/>
            <person name="Schaap P."/>
            <person name="Gloeckner G."/>
        </authorList>
    </citation>
    <scope>NUCLEOTIDE SEQUENCE [LARGE SCALE GENOMIC DNA]</scope>
    <source>
        <strain evidence="4">ATCC 26659 / Pp 5 / PN500</strain>
    </source>
</reference>
<evidence type="ECO:0000259" key="2">
    <source>
        <dbReference type="PROSITE" id="PS50011"/>
    </source>
</evidence>
<dbReference type="Pfam" id="PF05725">
    <property type="entry name" value="FNIP"/>
    <property type="match status" value="5"/>
</dbReference>
<keyword evidence="4" id="KW-1185">Reference proteome</keyword>
<dbReference type="GO" id="GO:0004672">
    <property type="term" value="F:protein kinase activity"/>
    <property type="evidence" value="ECO:0007669"/>
    <property type="project" value="InterPro"/>
</dbReference>
<dbReference type="Proteomes" id="UP000001396">
    <property type="component" value="Unassembled WGS sequence"/>
</dbReference>
<dbReference type="SMART" id="SM00220">
    <property type="entry name" value="S_TKc"/>
    <property type="match status" value="1"/>
</dbReference>
<dbReference type="InterPro" id="IPR008615">
    <property type="entry name" value="FNIP"/>
</dbReference>
<dbReference type="AlphaFoldDB" id="D3AX89"/>
<feature type="domain" description="Protein kinase" evidence="2">
    <location>
        <begin position="842"/>
        <end position="1166"/>
    </location>
</feature>
<comment type="similarity">
    <text evidence="1">Belongs to the protein kinase superfamily. STE Ser/Thr protein kinase family.</text>
</comment>
<dbReference type="InParanoid" id="D3AX89"/>
<dbReference type="GeneID" id="31356251"/>